<sequence>MNIVVIIVDSIYGKESISEEYLRLIEKFNRINDHLKKVGISTDIDSTEFASEVAALRLYNNITQERRTMDELKDRYIMVK</sequence>
<dbReference type="EMBL" id="LBTW01000038">
    <property type="protein sequence ID" value="KKQ48270.1"/>
    <property type="molecule type" value="Genomic_DNA"/>
</dbReference>
<name>A0A0G0IBC2_9BACT</name>
<evidence type="ECO:0000313" key="1">
    <source>
        <dbReference type="EMBL" id="KKQ48270.1"/>
    </source>
</evidence>
<accession>A0A0G0IBC2</accession>
<proteinExistence type="predicted"/>
<gene>
    <name evidence="1" type="ORF">US67_C0038G0011</name>
</gene>
<evidence type="ECO:0000313" key="2">
    <source>
        <dbReference type="Proteomes" id="UP000034366"/>
    </source>
</evidence>
<comment type="caution">
    <text evidence="1">The sequence shown here is derived from an EMBL/GenBank/DDBJ whole genome shotgun (WGS) entry which is preliminary data.</text>
</comment>
<organism evidence="1 2">
    <name type="scientific">Candidatus Woesebacteria bacterium GW2011_GWD1_38_10</name>
    <dbReference type="NCBI Taxonomy" id="1618592"/>
    <lineage>
        <taxon>Bacteria</taxon>
        <taxon>Candidatus Woeseibacteriota</taxon>
    </lineage>
</organism>
<protein>
    <submittedName>
        <fullName evidence="1">Uncharacterized protein</fullName>
    </submittedName>
</protein>
<reference evidence="1 2" key="1">
    <citation type="journal article" date="2015" name="Nature">
        <title>rRNA introns, odd ribosomes, and small enigmatic genomes across a large radiation of phyla.</title>
        <authorList>
            <person name="Brown C.T."/>
            <person name="Hug L.A."/>
            <person name="Thomas B.C."/>
            <person name="Sharon I."/>
            <person name="Castelle C.J."/>
            <person name="Singh A."/>
            <person name="Wilkins M.J."/>
            <person name="Williams K.H."/>
            <person name="Banfield J.F."/>
        </authorList>
    </citation>
    <scope>NUCLEOTIDE SEQUENCE [LARGE SCALE GENOMIC DNA]</scope>
</reference>
<dbReference type="AlphaFoldDB" id="A0A0G0IBC2"/>
<dbReference type="Proteomes" id="UP000034366">
    <property type="component" value="Unassembled WGS sequence"/>
</dbReference>